<name>A0A6L5YAT5_9BACT</name>
<comment type="cofactor">
    <cofactor evidence="1">
        <name>pyridoxal 5'-phosphate</name>
        <dbReference type="ChEBI" id="CHEBI:597326"/>
    </cofactor>
</comment>
<dbReference type="EC" id="2.6.1.-" evidence="1"/>
<dbReference type="InterPro" id="IPR015421">
    <property type="entry name" value="PyrdxlP-dep_Trfase_major"/>
</dbReference>
<sequence length="375" mass="41608">MDIKPFKVEEWINAHEQTAKYNISSTGVVNLTLEGLLELTGTDREAFLEELCSRRLSYGHIGGSPELLQGVCGLYRTLKPADVVPTHGAAGANHHVFYTLIEPGDRVVSIVPTYQQLYSIPEGYGADVKWLKLRKEDGFQPDLDELERLAASGTKMICIINPNNPCGSVISNEALRRVVGIARAAGAWLLCDESYRHLTQNGEWIDSAADLYEKGISTSSTSKVFSMPGLRMGWIACRDRDFVVSCLSHRDYNLVSCGNLDDTIAALALKHAGTLIERGQRVIRDNLQIVEGWVQSEPHISWVKPQGGSITLLYYDFDMNSYDFCQQLFDRTGVFVSPGDCFEMPGCFRLGYAGNTAEYLKAALDGISQFMKTLE</sequence>
<gene>
    <name evidence="3" type="ORF">FYJ74_04945</name>
</gene>
<evidence type="ECO:0000256" key="1">
    <source>
        <dbReference type="RuleBase" id="RU000481"/>
    </source>
</evidence>
<proteinExistence type="inferred from homology"/>
<dbReference type="Gene3D" id="3.40.640.10">
    <property type="entry name" value="Type I PLP-dependent aspartate aminotransferase-like (Major domain)"/>
    <property type="match status" value="1"/>
</dbReference>
<dbReference type="AlphaFoldDB" id="A0A6L5YAT5"/>
<dbReference type="InterPro" id="IPR015422">
    <property type="entry name" value="PyrdxlP-dep_Trfase_small"/>
</dbReference>
<dbReference type="SUPFAM" id="SSF53383">
    <property type="entry name" value="PLP-dependent transferases"/>
    <property type="match status" value="1"/>
</dbReference>
<evidence type="ECO:0000259" key="2">
    <source>
        <dbReference type="Pfam" id="PF00155"/>
    </source>
</evidence>
<organism evidence="3 4">
    <name type="scientific">Pyramidobacter porci</name>
    <dbReference type="NCBI Taxonomy" id="2605789"/>
    <lineage>
        <taxon>Bacteria</taxon>
        <taxon>Thermotogati</taxon>
        <taxon>Synergistota</taxon>
        <taxon>Synergistia</taxon>
        <taxon>Synergistales</taxon>
        <taxon>Dethiosulfovibrionaceae</taxon>
        <taxon>Pyramidobacter</taxon>
    </lineage>
</organism>
<keyword evidence="1 3" id="KW-0808">Transferase</keyword>
<dbReference type="PANTHER" id="PTHR43510:SF1">
    <property type="entry name" value="AMINOTRANSFERASE FUNCTION, HYPOTHETICAL (EUROFUNG)"/>
    <property type="match status" value="1"/>
</dbReference>
<dbReference type="PANTHER" id="PTHR43510">
    <property type="entry name" value="AMINOTRANSFERASE FUNCTION, HYPOTHETICAL (EUROFUNG)"/>
    <property type="match status" value="1"/>
</dbReference>
<dbReference type="InterPro" id="IPR004838">
    <property type="entry name" value="NHTrfase_class1_PyrdxlP-BS"/>
</dbReference>
<evidence type="ECO:0000313" key="3">
    <source>
        <dbReference type="EMBL" id="MST55379.1"/>
    </source>
</evidence>
<dbReference type="EMBL" id="VUNH01000004">
    <property type="protein sequence ID" value="MST55379.1"/>
    <property type="molecule type" value="Genomic_DNA"/>
</dbReference>
<keyword evidence="1 3" id="KW-0032">Aminotransferase</keyword>
<reference evidence="3 4" key="1">
    <citation type="submission" date="2019-08" db="EMBL/GenBank/DDBJ databases">
        <title>In-depth cultivation of the pig gut microbiome towards novel bacterial diversity and tailored functional studies.</title>
        <authorList>
            <person name="Wylensek D."/>
            <person name="Hitch T.C.A."/>
            <person name="Clavel T."/>
        </authorList>
    </citation>
    <scope>NUCLEOTIDE SEQUENCE [LARGE SCALE GENOMIC DNA]</scope>
    <source>
        <strain evidence="3 4">SM-530-WT-4B</strain>
    </source>
</reference>
<dbReference type="PROSITE" id="PS00105">
    <property type="entry name" value="AA_TRANSFER_CLASS_1"/>
    <property type="match status" value="1"/>
</dbReference>
<dbReference type="RefSeq" id="WP_154528481.1">
    <property type="nucleotide sequence ID" value="NZ_VUNH01000004.1"/>
</dbReference>
<dbReference type="NCBIfam" id="NF005593">
    <property type="entry name" value="PRK07324.1"/>
    <property type="match status" value="1"/>
</dbReference>
<comment type="caution">
    <text evidence="3">The sequence shown here is derived from an EMBL/GenBank/DDBJ whole genome shotgun (WGS) entry which is preliminary data.</text>
</comment>
<dbReference type="GO" id="GO:0030170">
    <property type="term" value="F:pyridoxal phosphate binding"/>
    <property type="evidence" value="ECO:0007669"/>
    <property type="project" value="InterPro"/>
</dbReference>
<feature type="domain" description="Aminotransferase class I/classII large" evidence="2">
    <location>
        <begin position="45"/>
        <end position="367"/>
    </location>
</feature>
<dbReference type="InterPro" id="IPR015424">
    <property type="entry name" value="PyrdxlP-dep_Trfase"/>
</dbReference>
<comment type="similarity">
    <text evidence="1">Belongs to the class-I pyridoxal-phosphate-dependent aminotransferase family.</text>
</comment>
<evidence type="ECO:0000313" key="4">
    <source>
        <dbReference type="Proteomes" id="UP000473699"/>
    </source>
</evidence>
<dbReference type="Proteomes" id="UP000473699">
    <property type="component" value="Unassembled WGS sequence"/>
</dbReference>
<dbReference type="GO" id="GO:0008483">
    <property type="term" value="F:transaminase activity"/>
    <property type="evidence" value="ECO:0007669"/>
    <property type="project" value="UniProtKB-KW"/>
</dbReference>
<accession>A0A6L5YAT5</accession>
<dbReference type="Gene3D" id="3.90.1150.10">
    <property type="entry name" value="Aspartate Aminotransferase, domain 1"/>
    <property type="match status" value="1"/>
</dbReference>
<keyword evidence="4" id="KW-1185">Reference proteome</keyword>
<dbReference type="CDD" id="cd00609">
    <property type="entry name" value="AAT_like"/>
    <property type="match status" value="1"/>
</dbReference>
<protein>
    <recommendedName>
        <fullName evidence="1">Aminotransferase</fullName>
        <ecNumber evidence="1">2.6.1.-</ecNumber>
    </recommendedName>
</protein>
<dbReference type="InterPro" id="IPR004839">
    <property type="entry name" value="Aminotransferase_I/II_large"/>
</dbReference>
<dbReference type="Pfam" id="PF00155">
    <property type="entry name" value="Aminotran_1_2"/>
    <property type="match status" value="1"/>
</dbReference>